<dbReference type="Proteomes" id="UP000235122">
    <property type="component" value="Unassembled WGS sequence"/>
</dbReference>
<dbReference type="RefSeq" id="WP_024332464.1">
    <property type="nucleotide sequence ID" value="NZ_JASOXK010000025.1"/>
</dbReference>
<name>A0A2I1IN77_9ACTO</name>
<evidence type="ECO:0000313" key="3">
    <source>
        <dbReference type="Proteomes" id="UP000235122"/>
    </source>
</evidence>
<gene>
    <name evidence="2" type="ORF">CYJ19_07040</name>
</gene>
<feature type="region of interest" description="Disordered" evidence="1">
    <location>
        <begin position="84"/>
        <end position="110"/>
    </location>
</feature>
<accession>A0A2I1IN77</accession>
<dbReference type="EMBL" id="PKKO01000003">
    <property type="protein sequence ID" value="PKY72589.1"/>
    <property type="molecule type" value="Genomic_DNA"/>
</dbReference>
<sequence length="110" mass="12289">MADLKVDQANLDELQSTFHNIHQVLSLRDNEDMEPTKENVGHRDIIRELVDFNTEVQKTRNKYEEKVKMYGDYLGNVSRGTTEADNAMAQAATGGHSHRESALSNGNGGN</sequence>
<evidence type="ECO:0000256" key="1">
    <source>
        <dbReference type="SAM" id="MobiDB-lite"/>
    </source>
</evidence>
<reference evidence="2 3" key="1">
    <citation type="submission" date="2017-12" db="EMBL/GenBank/DDBJ databases">
        <title>Phylogenetic diversity of female urinary microbiome.</title>
        <authorList>
            <person name="Thomas-White K."/>
            <person name="Wolfe A.J."/>
        </authorList>
    </citation>
    <scope>NUCLEOTIDE SEQUENCE [LARGE SCALE GENOMIC DNA]</scope>
    <source>
        <strain evidence="2 3">UMB0402</strain>
    </source>
</reference>
<protein>
    <submittedName>
        <fullName evidence="2">Uncharacterized protein</fullName>
    </submittedName>
</protein>
<proteinExistence type="predicted"/>
<keyword evidence="3" id="KW-1185">Reference proteome</keyword>
<dbReference type="AlphaFoldDB" id="A0A2I1IN77"/>
<dbReference type="STRING" id="33007.HMPREF3198_01118"/>
<evidence type="ECO:0000313" key="2">
    <source>
        <dbReference type="EMBL" id="PKY72589.1"/>
    </source>
</evidence>
<dbReference type="GeneID" id="35865861"/>
<organism evidence="2 3">
    <name type="scientific">Winkia neuii</name>
    <dbReference type="NCBI Taxonomy" id="33007"/>
    <lineage>
        <taxon>Bacteria</taxon>
        <taxon>Bacillati</taxon>
        <taxon>Actinomycetota</taxon>
        <taxon>Actinomycetes</taxon>
        <taxon>Actinomycetales</taxon>
        <taxon>Actinomycetaceae</taxon>
        <taxon>Winkia</taxon>
    </lineage>
</organism>
<comment type="caution">
    <text evidence="2">The sequence shown here is derived from an EMBL/GenBank/DDBJ whole genome shotgun (WGS) entry which is preliminary data.</text>
</comment>